<comment type="subcellular location">
    <subcellularLocation>
        <location evidence="1">Membrane</location>
        <topology evidence="1">Multi-pass membrane protein</topology>
    </subcellularLocation>
</comment>
<dbReference type="Proteomes" id="UP001357485">
    <property type="component" value="Unassembled WGS sequence"/>
</dbReference>
<sequence length="455" mass="50187">MLNGLTYQDLTNHIVPGPKSISYFIPLLLLPAALLIPPLVLSRWQLCSLFLPLIYASLIHAWLSIGGLDVLSMNVFLWSTFLLALKDPRRDFKRVHLGPKPAGAPQQHQLNGTSNHGKAEGHSRDESYPADFINRLAWVGTLLVSLRLFNWKTGDTFHDALQPRPPAHSSRKRFLIHAVLCTVRGWLLPDACAFYIQTDPYFRTSALSIAAPYPPPQANTPLALALLRLLPPRLLRTSIITTQAFALVSLQYYLPSIPAVLLNSINLLPASRSPHTWPPFFGPFSAVLDRGIRGLWGQAWHQEFRYLASTPGRTLGEVLGLPRTSSAAWALAALSGFGWSGVVHMGLVPPLPLHTTLSATQLRLCIAGFFWAQVPALAVEAVAASAARRWLPARWCRSVLLSRAVNAAWAAAWMCVTLPLLGVAARELRYWTVWPVPVSVCRGLTGQGWSAWDLS</sequence>
<accession>A0ABR0LX74</accession>
<gene>
    <name evidence="8" type="ORF">LTR16_004499</name>
</gene>
<evidence type="ECO:0000256" key="6">
    <source>
        <dbReference type="SAM" id="Phobius"/>
    </source>
</evidence>
<keyword evidence="2 6" id="KW-0812">Transmembrane</keyword>
<dbReference type="InterPro" id="IPR032805">
    <property type="entry name" value="Wax_synthase_dom"/>
</dbReference>
<feature type="region of interest" description="Disordered" evidence="5">
    <location>
        <begin position="96"/>
        <end position="125"/>
    </location>
</feature>
<keyword evidence="3 6" id="KW-1133">Transmembrane helix</keyword>
<evidence type="ECO:0000256" key="2">
    <source>
        <dbReference type="ARBA" id="ARBA00022692"/>
    </source>
</evidence>
<keyword evidence="4 6" id="KW-0472">Membrane</keyword>
<keyword evidence="9" id="KW-1185">Reference proteome</keyword>
<protein>
    <recommendedName>
        <fullName evidence="7">Wax synthase domain-containing protein</fullName>
    </recommendedName>
</protein>
<evidence type="ECO:0000313" key="8">
    <source>
        <dbReference type="EMBL" id="KAK5255889.1"/>
    </source>
</evidence>
<organism evidence="8 9">
    <name type="scientific">Cryomyces antarcticus</name>
    <dbReference type="NCBI Taxonomy" id="329879"/>
    <lineage>
        <taxon>Eukaryota</taxon>
        <taxon>Fungi</taxon>
        <taxon>Dikarya</taxon>
        <taxon>Ascomycota</taxon>
        <taxon>Pezizomycotina</taxon>
        <taxon>Dothideomycetes</taxon>
        <taxon>Dothideomycetes incertae sedis</taxon>
        <taxon>Cryomyces</taxon>
    </lineage>
</organism>
<evidence type="ECO:0000256" key="1">
    <source>
        <dbReference type="ARBA" id="ARBA00004141"/>
    </source>
</evidence>
<dbReference type="Pfam" id="PF13813">
    <property type="entry name" value="MBOAT_2"/>
    <property type="match status" value="1"/>
</dbReference>
<proteinExistence type="predicted"/>
<comment type="caution">
    <text evidence="8">The sequence shown here is derived from an EMBL/GenBank/DDBJ whole genome shotgun (WGS) entry which is preliminary data.</text>
</comment>
<evidence type="ECO:0000256" key="4">
    <source>
        <dbReference type="ARBA" id="ARBA00023136"/>
    </source>
</evidence>
<dbReference type="EMBL" id="JAVRRA010008810">
    <property type="protein sequence ID" value="KAK5255889.1"/>
    <property type="molecule type" value="Genomic_DNA"/>
</dbReference>
<name>A0ABR0LX74_9PEZI</name>
<feature type="domain" description="Wax synthase" evidence="7">
    <location>
        <begin position="277"/>
        <end position="346"/>
    </location>
</feature>
<feature type="compositionally biased region" description="Polar residues" evidence="5">
    <location>
        <begin position="106"/>
        <end position="116"/>
    </location>
</feature>
<evidence type="ECO:0000256" key="3">
    <source>
        <dbReference type="ARBA" id="ARBA00022989"/>
    </source>
</evidence>
<evidence type="ECO:0000313" key="9">
    <source>
        <dbReference type="Proteomes" id="UP001357485"/>
    </source>
</evidence>
<evidence type="ECO:0000256" key="5">
    <source>
        <dbReference type="SAM" id="MobiDB-lite"/>
    </source>
</evidence>
<evidence type="ECO:0000259" key="7">
    <source>
        <dbReference type="Pfam" id="PF13813"/>
    </source>
</evidence>
<reference evidence="8 9" key="1">
    <citation type="submission" date="2023-08" db="EMBL/GenBank/DDBJ databases">
        <title>Black Yeasts Isolated from many extreme environments.</title>
        <authorList>
            <person name="Coleine C."/>
            <person name="Stajich J.E."/>
            <person name="Selbmann L."/>
        </authorList>
    </citation>
    <scope>NUCLEOTIDE SEQUENCE [LARGE SCALE GENOMIC DNA]</scope>
    <source>
        <strain evidence="8 9">CCFEE 536</strain>
    </source>
</reference>
<feature type="transmembrane region" description="Helical" evidence="6">
    <location>
        <begin position="21"/>
        <end position="41"/>
    </location>
</feature>